<dbReference type="InterPro" id="IPR004046">
    <property type="entry name" value="GST_C"/>
</dbReference>
<dbReference type="InterPro" id="IPR004045">
    <property type="entry name" value="Glutathione_S-Trfase_N"/>
</dbReference>
<reference evidence="3 4" key="1">
    <citation type="submission" date="2017-11" db="EMBL/GenBank/DDBJ databases">
        <title>Genomic Encyclopedia of Type Strains, Phase III (KMG-III): the genomes of soil and plant-associated and newly described type strains.</title>
        <authorList>
            <person name="Whitman W."/>
        </authorList>
    </citation>
    <scope>NUCLEOTIDE SEQUENCE [LARGE SCALE GENOMIC DNA]</scope>
    <source>
        <strain evidence="3 4">CGMCC 1.12274</strain>
    </source>
</reference>
<dbReference type="SFLD" id="SFLDG01151">
    <property type="entry name" value="Main.2:_Nu-like"/>
    <property type="match status" value="1"/>
</dbReference>
<dbReference type="InterPro" id="IPR036282">
    <property type="entry name" value="Glutathione-S-Trfase_C_sf"/>
</dbReference>
<dbReference type="Proteomes" id="UP000232587">
    <property type="component" value="Unassembled WGS sequence"/>
</dbReference>
<evidence type="ECO:0000313" key="4">
    <source>
        <dbReference type="Proteomes" id="UP000232587"/>
    </source>
</evidence>
<dbReference type="RefSeq" id="WP_100868401.1">
    <property type="nucleotide sequence ID" value="NZ_PHUF01000007.1"/>
</dbReference>
<dbReference type="CDD" id="cd03048">
    <property type="entry name" value="GST_N_Ure2p_like"/>
    <property type="match status" value="1"/>
</dbReference>
<dbReference type="InterPro" id="IPR040079">
    <property type="entry name" value="Glutathione_S-Trfase"/>
</dbReference>
<dbReference type="SUPFAM" id="SSF52833">
    <property type="entry name" value="Thioredoxin-like"/>
    <property type="match status" value="1"/>
</dbReference>
<dbReference type="PANTHER" id="PTHR44051">
    <property type="entry name" value="GLUTATHIONE S-TRANSFERASE-RELATED"/>
    <property type="match status" value="1"/>
</dbReference>
<proteinExistence type="predicted"/>
<evidence type="ECO:0000259" key="2">
    <source>
        <dbReference type="PROSITE" id="PS50405"/>
    </source>
</evidence>
<sequence>MIDLHFSATPNGQKISIALEEMGLDYRLISYDIFEGDHLTPEFDRINPNHKLPAIVDHDPPFGGEPHAVFESGAILQYLADKTGMLLPDDPRARSVALQWLTWQVAGLGPMGGQASHFRRYAPEPIPYAIERYSRELDRLMQVLENRLGQAEYLAGAEFSIADIAIWPGRSAAGVVGIDLARFPNTHRWYQAIAARPAVQRGRSADKAFPDKYMQLNARLSSAQWSNMFGDRMHSAVPGRP</sequence>
<dbReference type="InterPro" id="IPR010987">
    <property type="entry name" value="Glutathione-S-Trfase_C-like"/>
</dbReference>
<dbReference type="PROSITE" id="PS50405">
    <property type="entry name" value="GST_CTER"/>
    <property type="match status" value="1"/>
</dbReference>
<dbReference type="SFLD" id="SFLDS00019">
    <property type="entry name" value="Glutathione_Transferase_(cytos"/>
    <property type="match status" value="1"/>
</dbReference>
<feature type="domain" description="GST C-terminal" evidence="2">
    <location>
        <begin position="90"/>
        <end position="214"/>
    </location>
</feature>
<dbReference type="OrthoDB" id="9803562at2"/>
<dbReference type="PANTHER" id="PTHR44051:SF19">
    <property type="entry name" value="DISULFIDE-BOND OXIDOREDUCTASE YFCG"/>
    <property type="match status" value="1"/>
</dbReference>
<name>A0A2N0H3C2_9SPHN</name>
<dbReference type="Pfam" id="PF13409">
    <property type="entry name" value="GST_N_2"/>
    <property type="match status" value="1"/>
</dbReference>
<gene>
    <name evidence="3" type="ORF">B0I00_3218</name>
</gene>
<keyword evidence="4" id="KW-1185">Reference proteome</keyword>
<accession>A0A2N0H3C2</accession>
<dbReference type="Pfam" id="PF00043">
    <property type="entry name" value="GST_C"/>
    <property type="match status" value="1"/>
</dbReference>
<comment type="caution">
    <text evidence="3">The sequence shown here is derived from an EMBL/GenBank/DDBJ whole genome shotgun (WGS) entry which is preliminary data.</text>
</comment>
<dbReference type="Gene3D" id="1.20.1050.10">
    <property type="match status" value="1"/>
</dbReference>
<dbReference type="Gene3D" id="3.40.30.10">
    <property type="entry name" value="Glutaredoxin"/>
    <property type="match status" value="1"/>
</dbReference>
<protein>
    <submittedName>
        <fullName evidence="3">GST-like protein</fullName>
    </submittedName>
</protein>
<dbReference type="SFLD" id="SFLDG00358">
    <property type="entry name" value="Main_(cytGST)"/>
    <property type="match status" value="1"/>
</dbReference>
<dbReference type="SUPFAM" id="SSF47616">
    <property type="entry name" value="GST C-terminal domain-like"/>
    <property type="match status" value="1"/>
</dbReference>
<dbReference type="EMBL" id="PHUF01000007">
    <property type="protein sequence ID" value="PKB13419.1"/>
    <property type="molecule type" value="Genomic_DNA"/>
</dbReference>
<feature type="domain" description="GST N-terminal" evidence="1">
    <location>
        <begin position="1"/>
        <end position="87"/>
    </location>
</feature>
<organism evidence="3 4">
    <name type="scientific">Novosphingobium kunmingense</name>
    <dbReference type="NCBI Taxonomy" id="1211806"/>
    <lineage>
        <taxon>Bacteria</taxon>
        <taxon>Pseudomonadati</taxon>
        <taxon>Pseudomonadota</taxon>
        <taxon>Alphaproteobacteria</taxon>
        <taxon>Sphingomonadales</taxon>
        <taxon>Sphingomonadaceae</taxon>
        <taxon>Novosphingobium</taxon>
    </lineage>
</organism>
<evidence type="ECO:0000259" key="1">
    <source>
        <dbReference type="PROSITE" id="PS50404"/>
    </source>
</evidence>
<dbReference type="AlphaFoldDB" id="A0A2N0H3C2"/>
<evidence type="ECO:0000313" key="3">
    <source>
        <dbReference type="EMBL" id="PKB13419.1"/>
    </source>
</evidence>
<dbReference type="InterPro" id="IPR036249">
    <property type="entry name" value="Thioredoxin-like_sf"/>
</dbReference>
<dbReference type="PROSITE" id="PS50404">
    <property type="entry name" value="GST_NTER"/>
    <property type="match status" value="1"/>
</dbReference>